<gene>
    <name evidence="2" type="ORF">CEQ21_04780</name>
</gene>
<reference evidence="3" key="1">
    <citation type="submission" date="2018-10" db="EMBL/GenBank/DDBJ databases">
        <title>FDA dAtabase for Regulatory Grade micrObial Sequences (FDA-ARGOS): Supporting development and validation of Infectious Disease Dx tests.</title>
        <authorList>
            <person name="Minogue T."/>
            <person name="Wolcott M."/>
            <person name="Wasieloski L."/>
            <person name="Aguilar W."/>
            <person name="Moore D."/>
            <person name="Tallon L."/>
            <person name="Sadzewicz L."/>
            <person name="Sengamalay N."/>
            <person name="Ott S."/>
            <person name="Godinez A."/>
            <person name="Nagaraj S."/>
            <person name="Vavikolanu K."/>
            <person name="Vyas G."/>
            <person name="Nadendla S."/>
            <person name="George J."/>
            <person name="Sichtig H."/>
        </authorList>
    </citation>
    <scope>NUCLEOTIDE SEQUENCE [LARGE SCALE GENOMIC DNA]</scope>
    <source>
        <strain evidence="3">FDAARGOS_343</strain>
    </source>
</reference>
<comment type="caution">
    <text evidence="2">The sequence shown here is derived from an EMBL/GenBank/DDBJ whole genome shotgun (WGS) entry which is preliminary data.</text>
</comment>
<evidence type="ECO:0000313" key="2">
    <source>
        <dbReference type="EMBL" id="TRZ40254.1"/>
    </source>
</evidence>
<dbReference type="Proteomes" id="UP000319837">
    <property type="component" value="Unassembled WGS sequence"/>
</dbReference>
<feature type="transmembrane region" description="Helical" evidence="1">
    <location>
        <begin position="232"/>
        <end position="250"/>
    </location>
</feature>
<evidence type="ECO:0000256" key="1">
    <source>
        <dbReference type="SAM" id="Phobius"/>
    </source>
</evidence>
<name>A0A553STG1_NIACI</name>
<feature type="transmembrane region" description="Helical" evidence="1">
    <location>
        <begin position="282"/>
        <end position="304"/>
    </location>
</feature>
<evidence type="ECO:0008006" key="4">
    <source>
        <dbReference type="Google" id="ProtNLM"/>
    </source>
</evidence>
<evidence type="ECO:0000313" key="3">
    <source>
        <dbReference type="Proteomes" id="UP000319837"/>
    </source>
</evidence>
<feature type="transmembrane region" description="Helical" evidence="1">
    <location>
        <begin position="21"/>
        <end position="40"/>
    </location>
</feature>
<feature type="transmembrane region" description="Helical" evidence="1">
    <location>
        <begin position="112"/>
        <end position="133"/>
    </location>
</feature>
<protein>
    <recommendedName>
        <fullName evidence="4">ABC-2 family transporter protein</fullName>
    </recommendedName>
</protein>
<dbReference type="RefSeq" id="WP_185763654.1">
    <property type="nucleotide sequence ID" value="NZ_RIBP01000001.1"/>
</dbReference>
<dbReference type="EMBL" id="RIBP01000001">
    <property type="protein sequence ID" value="TRZ40254.1"/>
    <property type="molecule type" value="Genomic_DNA"/>
</dbReference>
<feature type="transmembrane region" description="Helical" evidence="1">
    <location>
        <begin position="154"/>
        <end position="174"/>
    </location>
</feature>
<keyword evidence="1" id="KW-0812">Transmembrane</keyword>
<accession>A0A553STG1</accession>
<sequence length="312" mass="36097">MKKYIEQEIKYGLRSKMYDNMSIFLLLLFGVILYINYTAVTDSYSEYEYTLNYYQKNNLDVEEDLNAEYNVETNLEGGLISNPIAYYKNTISRYIFAASSEYRLSQLLESSFLYFPIVFGVVGLLFSTNDYRYKTIKLRTVRINKRQWGAAKQLSLAISSLVILLAALTLAYIAGEFQFRYLENKIPIKEFAIDSSIYTSSSPVLLKIIFAYGIALFFAEIGYTLGILFKNIYVGLIIVIVYTFVLPNFGTYDLKNSIFFFGNKIFDFYGVVTIELVENTKFISSFLIILFTFSISILINYILLFKRSSYES</sequence>
<organism evidence="2 3">
    <name type="scientific">Niallia circulans</name>
    <name type="common">Bacillus circulans</name>
    <dbReference type="NCBI Taxonomy" id="1397"/>
    <lineage>
        <taxon>Bacteria</taxon>
        <taxon>Bacillati</taxon>
        <taxon>Bacillota</taxon>
        <taxon>Bacilli</taxon>
        <taxon>Bacillales</taxon>
        <taxon>Bacillaceae</taxon>
        <taxon>Niallia</taxon>
    </lineage>
</organism>
<keyword evidence="1" id="KW-1133">Transmembrane helix</keyword>
<feature type="transmembrane region" description="Helical" evidence="1">
    <location>
        <begin position="204"/>
        <end position="225"/>
    </location>
</feature>
<dbReference type="AlphaFoldDB" id="A0A553STG1"/>
<proteinExistence type="predicted"/>
<keyword evidence="1" id="KW-0472">Membrane</keyword>